<dbReference type="PROSITE" id="PS00086">
    <property type="entry name" value="CYTOCHROME_P450"/>
    <property type="match status" value="1"/>
</dbReference>
<dbReference type="PANTHER" id="PTHR46696">
    <property type="entry name" value="P450, PUTATIVE (EUROFUNG)-RELATED"/>
    <property type="match status" value="1"/>
</dbReference>
<dbReference type="AlphaFoldDB" id="A0A1Y5WY38"/>
<dbReference type="PRINTS" id="PR00385">
    <property type="entry name" value="P450"/>
</dbReference>
<dbReference type="InterPro" id="IPR001128">
    <property type="entry name" value="Cyt_P450"/>
</dbReference>
<evidence type="ECO:0000313" key="8">
    <source>
        <dbReference type="EMBL" id="SMC58940.1"/>
    </source>
</evidence>
<dbReference type="InterPro" id="IPR002397">
    <property type="entry name" value="Cyt_P450_B"/>
</dbReference>
<protein>
    <submittedName>
        <fullName evidence="8">Cytochrome P450</fullName>
    </submittedName>
</protein>
<keyword evidence="5 7" id="KW-0408">Iron</keyword>
<evidence type="ECO:0000256" key="3">
    <source>
        <dbReference type="ARBA" id="ARBA00022723"/>
    </source>
</evidence>
<name>A0A1Y5WY38_KIBAR</name>
<keyword evidence="6 7" id="KW-0503">Monooxygenase</keyword>
<keyword evidence="2 7" id="KW-0349">Heme</keyword>
<dbReference type="GO" id="GO:0020037">
    <property type="term" value="F:heme binding"/>
    <property type="evidence" value="ECO:0007669"/>
    <property type="project" value="InterPro"/>
</dbReference>
<dbReference type="Proteomes" id="UP000192674">
    <property type="component" value="Unassembled WGS sequence"/>
</dbReference>
<evidence type="ECO:0000256" key="7">
    <source>
        <dbReference type="RuleBase" id="RU000461"/>
    </source>
</evidence>
<gene>
    <name evidence="8" type="ORF">SAMN05661093_00740</name>
</gene>
<evidence type="ECO:0000313" key="9">
    <source>
        <dbReference type="Proteomes" id="UP000192674"/>
    </source>
</evidence>
<dbReference type="InterPro" id="IPR017972">
    <property type="entry name" value="Cyt_P450_CS"/>
</dbReference>
<dbReference type="EMBL" id="FWXV01000001">
    <property type="protein sequence ID" value="SMC58940.1"/>
    <property type="molecule type" value="Genomic_DNA"/>
</dbReference>
<evidence type="ECO:0000256" key="6">
    <source>
        <dbReference type="ARBA" id="ARBA00023033"/>
    </source>
</evidence>
<dbReference type="GO" id="GO:0004497">
    <property type="term" value="F:monooxygenase activity"/>
    <property type="evidence" value="ECO:0007669"/>
    <property type="project" value="UniProtKB-KW"/>
</dbReference>
<evidence type="ECO:0000256" key="2">
    <source>
        <dbReference type="ARBA" id="ARBA00022617"/>
    </source>
</evidence>
<dbReference type="GO" id="GO:0016705">
    <property type="term" value="F:oxidoreductase activity, acting on paired donors, with incorporation or reduction of molecular oxygen"/>
    <property type="evidence" value="ECO:0007669"/>
    <property type="project" value="InterPro"/>
</dbReference>
<dbReference type="Pfam" id="PF00067">
    <property type="entry name" value="p450"/>
    <property type="match status" value="1"/>
</dbReference>
<organism evidence="8 9">
    <name type="scientific">Kibdelosporangium aridum</name>
    <dbReference type="NCBI Taxonomy" id="2030"/>
    <lineage>
        <taxon>Bacteria</taxon>
        <taxon>Bacillati</taxon>
        <taxon>Actinomycetota</taxon>
        <taxon>Actinomycetes</taxon>
        <taxon>Pseudonocardiales</taxon>
        <taxon>Pseudonocardiaceae</taxon>
        <taxon>Kibdelosporangium</taxon>
    </lineage>
</organism>
<dbReference type="InterPro" id="IPR036396">
    <property type="entry name" value="Cyt_P450_sf"/>
</dbReference>
<dbReference type="CDD" id="cd11030">
    <property type="entry name" value="CYP105-like"/>
    <property type="match status" value="1"/>
</dbReference>
<dbReference type="PANTHER" id="PTHR46696:SF1">
    <property type="entry name" value="CYTOCHROME P450 YJIB-RELATED"/>
    <property type="match status" value="1"/>
</dbReference>
<evidence type="ECO:0000256" key="5">
    <source>
        <dbReference type="ARBA" id="ARBA00023004"/>
    </source>
</evidence>
<dbReference type="OrthoDB" id="4133219at2"/>
<dbReference type="FunFam" id="1.10.630.10:FF:000018">
    <property type="entry name" value="Cytochrome P450 monooxygenase"/>
    <property type="match status" value="1"/>
</dbReference>
<evidence type="ECO:0000256" key="4">
    <source>
        <dbReference type="ARBA" id="ARBA00023002"/>
    </source>
</evidence>
<keyword evidence="9" id="KW-1185">Reference proteome</keyword>
<evidence type="ECO:0000256" key="1">
    <source>
        <dbReference type="ARBA" id="ARBA00010617"/>
    </source>
</evidence>
<comment type="similarity">
    <text evidence="1 7">Belongs to the cytochrome P450 family.</text>
</comment>
<dbReference type="GO" id="GO:0005506">
    <property type="term" value="F:iron ion binding"/>
    <property type="evidence" value="ECO:0007669"/>
    <property type="project" value="InterPro"/>
</dbReference>
<dbReference type="PRINTS" id="PR00359">
    <property type="entry name" value="BP450"/>
</dbReference>
<keyword evidence="4 7" id="KW-0560">Oxidoreductase</keyword>
<sequence length="392" mass="43081">MALMEPITYPLTSDGPFNPPKEVRAPVSRLRYPDGTLGWLISKRSMIREILADPRFSARQELRSTFFSSAATTPPARPGMFIGMDPPDHTRYRKHLTGQFTVRRMRKLTEHIEQVTGQYLDRMADEGPVADLVQSFAAPIPAQVICELLGAPLDYRERFMAEAMTMSRTDVPKQDVTAAVMSVSAYLGTLVKEKRKSPTDDLLSGLIHDSDLTDEEVTNIAFLLLGGGLDTTANVLGLGTFALLLDRAQIPVLTDPATVDNAIEELLRYLPVVPGTARSALEDVEVDGVLVKAGETVMLSLPGANRDTAKFADPDALDLRRDTHGHVAFGHGVHQCLGQQLARVEMRVAFPALFRRFPDLAMAVSPDEVPVRDDMVIFGVHALPVTWDVGQK</sequence>
<reference evidence="8 9" key="1">
    <citation type="submission" date="2017-04" db="EMBL/GenBank/DDBJ databases">
        <authorList>
            <person name="Afonso C.L."/>
            <person name="Miller P.J."/>
            <person name="Scott M.A."/>
            <person name="Spackman E."/>
            <person name="Goraichik I."/>
            <person name="Dimitrov K.M."/>
            <person name="Suarez D.L."/>
            <person name="Swayne D.E."/>
        </authorList>
    </citation>
    <scope>NUCLEOTIDE SEQUENCE [LARGE SCALE GENOMIC DNA]</scope>
    <source>
        <strain evidence="8 9">DSM 43828</strain>
    </source>
</reference>
<dbReference type="SUPFAM" id="SSF48264">
    <property type="entry name" value="Cytochrome P450"/>
    <property type="match status" value="1"/>
</dbReference>
<accession>A0A1Y5WY38</accession>
<dbReference type="Gene3D" id="1.10.630.10">
    <property type="entry name" value="Cytochrome P450"/>
    <property type="match status" value="1"/>
</dbReference>
<proteinExistence type="inferred from homology"/>
<keyword evidence="3 7" id="KW-0479">Metal-binding</keyword>